<evidence type="ECO:0000313" key="4">
    <source>
        <dbReference type="Proteomes" id="UP001589818"/>
    </source>
</evidence>
<dbReference type="CDD" id="cd03812">
    <property type="entry name" value="GT4_CapH-like"/>
    <property type="match status" value="1"/>
</dbReference>
<dbReference type="EMBL" id="JBHLVF010000047">
    <property type="protein sequence ID" value="MFC0396058.1"/>
    <property type="molecule type" value="Genomic_DNA"/>
</dbReference>
<organism evidence="3 4">
    <name type="scientific">Paenibacillus mendelii</name>
    <dbReference type="NCBI Taxonomy" id="206163"/>
    <lineage>
        <taxon>Bacteria</taxon>
        <taxon>Bacillati</taxon>
        <taxon>Bacillota</taxon>
        <taxon>Bacilli</taxon>
        <taxon>Bacillales</taxon>
        <taxon>Paenibacillaceae</taxon>
        <taxon>Paenibacillus</taxon>
    </lineage>
</organism>
<dbReference type="Pfam" id="PF13579">
    <property type="entry name" value="Glyco_trans_4_4"/>
    <property type="match status" value="1"/>
</dbReference>
<feature type="domain" description="Glycosyl transferase family 1" evidence="1">
    <location>
        <begin position="190"/>
        <end position="352"/>
    </location>
</feature>
<feature type="domain" description="Glycosyltransferase subfamily 4-like N-terminal" evidence="2">
    <location>
        <begin position="23"/>
        <end position="138"/>
    </location>
</feature>
<dbReference type="RefSeq" id="WP_204817259.1">
    <property type="nucleotide sequence ID" value="NZ_JANHOF010000002.1"/>
</dbReference>
<comment type="caution">
    <text evidence="3">The sequence shown here is derived from an EMBL/GenBank/DDBJ whole genome shotgun (WGS) entry which is preliminary data.</text>
</comment>
<dbReference type="Pfam" id="PF00534">
    <property type="entry name" value="Glycos_transf_1"/>
    <property type="match status" value="1"/>
</dbReference>
<dbReference type="InterPro" id="IPR050194">
    <property type="entry name" value="Glycosyltransferase_grp1"/>
</dbReference>
<evidence type="ECO:0000259" key="1">
    <source>
        <dbReference type="Pfam" id="PF00534"/>
    </source>
</evidence>
<dbReference type="InterPro" id="IPR001296">
    <property type="entry name" value="Glyco_trans_1"/>
</dbReference>
<reference evidence="3 4" key="1">
    <citation type="submission" date="2024-09" db="EMBL/GenBank/DDBJ databases">
        <authorList>
            <person name="Sun Q."/>
            <person name="Mori K."/>
        </authorList>
    </citation>
    <scope>NUCLEOTIDE SEQUENCE [LARGE SCALE GENOMIC DNA]</scope>
    <source>
        <strain evidence="3 4">CCM 4839</strain>
    </source>
</reference>
<dbReference type="Gene3D" id="3.40.50.2000">
    <property type="entry name" value="Glycogen Phosphorylase B"/>
    <property type="match status" value="2"/>
</dbReference>
<evidence type="ECO:0000313" key="3">
    <source>
        <dbReference type="EMBL" id="MFC0396058.1"/>
    </source>
</evidence>
<dbReference type="InterPro" id="IPR028098">
    <property type="entry name" value="Glyco_trans_4-like_N"/>
</dbReference>
<dbReference type="PANTHER" id="PTHR45947">
    <property type="entry name" value="SULFOQUINOVOSYL TRANSFERASE SQD2"/>
    <property type="match status" value="1"/>
</dbReference>
<accession>A0ABV6JND6</accession>
<proteinExistence type="predicted"/>
<protein>
    <submittedName>
        <fullName evidence="3">Glycosyltransferase family 1 protein</fullName>
    </submittedName>
</protein>
<dbReference type="Proteomes" id="UP001589818">
    <property type="component" value="Unassembled WGS sequence"/>
</dbReference>
<gene>
    <name evidence="3" type="ORF">ACFFJ8_32380</name>
</gene>
<evidence type="ECO:0000259" key="2">
    <source>
        <dbReference type="Pfam" id="PF13579"/>
    </source>
</evidence>
<dbReference type="SUPFAM" id="SSF53756">
    <property type="entry name" value="UDP-Glycosyltransferase/glycogen phosphorylase"/>
    <property type="match status" value="1"/>
</dbReference>
<keyword evidence="4" id="KW-1185">Reference proteome</keyword>
<name>A0ABV6JND6_9BACL</name>
<sequence length="370" mass="41918">MVLTASQSEPMRVLQVATIMNRGGLETMLMNYYRKLDRSRIQFDFMVHREERGHYDDEIERLGGKIYRMPSIRPGHYRAYFRMLDQFFADNPGYRVVHSHINENSSFVLRAAKKAGVPCRIVHSHMSKQSIDIKFPFRMYARMCMSGHPNHYFACSKNAGRWLFGGSRSVIVLNNAVNVEEFQYNQAVRDEVRAELGVGNSLVLGHVGRFSKEKNHSYLLDIFQAVHKKNPDALLILAGDGDLRTGIERRAAALGITNSVKFLGIRKDISRLMQSFDLFIFPSLFEGLPVVLVEAQAAGLTCLVADTITKETDVTGRVEFIGLNESPEQWASRIIAASPNRPNTSEQLASSGYDARSASQWLMDYYLKHA</sequence>
<dbReference type="PANTHER" id="PTHR45947:SF3">
    <property type="entry name" value="SULFOQUINOVOSYL TRANSFERASE SQD2"/>
    <property type="match status" value="1"/>
</dbReference>